<evidence type="ECO:0000256" key="3">
    <source>
        <dbReference type="SAM" id="SignalP"/>
    </source>
</evidence>
<reference evidence="4 5" key="1">
    <citation type="submission" date="2016-10" db="EMBL/GenBank/DDBJ databases">
        <authorList>
            <person name="de Groot N.N."/>
        </authorList>
    </citation>
    <scope>NUCLEOTIDE SEQUENCE [LARGE SCALE GENOMIC DNA]</scope>
    <source>
        <strain evidence="4 5">DSM 6059</strain>
    </source>
</reference>
<accession>A0A1I1HM39</accession>
<proteinExistence type="inferred from homology"/>
<keyword evidence="4" id="KW-0449">Lipoprotein</keyword>
<comment type="similarity">
    <text evidence="1">Belongs to the MlaA family.</text>
</comment>
<dbReference type="InterPro" id="IPR007428">
    <property type="entry name" value="MlaA"/>
</dbReference>
<dbReference type="STRING" id="1123010.SAMN02745724_01179"/>
<dbReference type="PROSITE" id="PS51257">
    <property type="entry name" value="PROKAR_LIPOPROTEIN"/>
    <property type="match status" value="1"/>
</dbReference>
<dbReference type="OrthoDB" id="9785326at2"/>
<evidence type="ECO:0000256" key="2">
    <source>
        <dbReference type="ARBA" id="ARBA00022729"/>
    </source>
</evidence>
<evidence type="ECO:0000256" key="1">
    <source>
        <dbReference type="ARBA" id="ARBA00010634"/>
    </source>
</evidence>
<dbReference type="AlphaFoldDB" id="A0A1I1HM39"/>
<dbReference type="EMBL" id="FOLO01000006">
    <property type="protein sequence ID" value="SFC22513.1"/>
    <property type="molecule type" value="Genomic_DNA"/>
</dbReference>
<dbReference type="GO" id="GO:0016020">
    <property type="term" value="C:membrane"/>
    <property type="evidence" value="ECO:0007669"/>
    <property type="project" value="InterPro"/>
</dbReference>
<dbReference type="PANTHER" id="PTHR30035:SF3">
    <property type="entry name" value="INTERMEMBRANE PHOSPHOLIPID TRANSPORT SYSTEM LIPOPROTEIN MLAA"/>
    <property type="match status" value="1"/>
</dbReference>
<dbReference type="GO" id="GO:0120010">
    <property type="term" value="P:intermembrane phospholipid transfer"/>
    <property type="evidence" value="ECO:0007669"/>
    <property type="project" value="TreeGrafter"/>
</dbReference>
<feature type="chain" id="PRO_5011772831" evidence="3">
    <location>
        <begin position="19"/>
        <end position="243"/>
    </location>
</feature>
<keyword evidence="2 3" id="KW-0732">Signal</keyword>
<sequence length="243" mass="26773">MLKNGVLFLILFSLIGCAQIPVENQDDRDPLQTVNRPVYDFNMDILDSYILRPATVGYVAITPQPVRRGLLNFAENINEPVDGINAALQGKVGNAGVSVARFLINSTVGIFGFFDVASEIGLEQIDEDFGQTLGVWGVDDGAYLMLPAYGPSTARNISGDVIDGFVIPSIALSMPQSFLLFAIKALEARASLIPQEALLNESLDPYIFVKEAYLQRQVYDLYDGNPPLEEEVEDFDEDFLEEL</sequence>
<evidence type="ECO:0000313" key="4">
    <source>
        <dbReference type="EMBL" id="SFC22513.1"/>
    </source>
</evidence>
<dbReference type="RefSeq" id="WP_091981474.1">
    <property type="nucleotide sequence ID" value="NZ_FOLO01000006.1"/>
</dbReference>
<feature type="signal peptide" evidence="3">
    <location>
        <begin position="1"/>
        <end position="18"/>
    </location>
</feature>
<dbReference type="Proteomes" id="UP000198862">
    <property type="component" value="Unassembled WGS sequence"/>
</dbReference>
<protein>
    <submittedName>
        <fullName evidence="4">Phospholipid-binding lipoprotein MlaA</fullName>
    </submittedName>
</protein>
<name>A0A1I1HM39_9GAMM</name>
<organism evidence="4 5">
    <name type="scientific">Pseudoalteromonas denitrificans DSM 6059</name>
    <dbReference type="NCBI Taxonomy" id="1123010"/>
    <lineage>
        <taxon>Bacteria</taxon>
        <taxon>Pseudomonadati</taxon>
        <taxon>Pseudomonadota</taxon>
        <taxon>Gammaproteobacteria</taxon>
        <taxon>Alteromonadales</taxon>
        <taxon>Pseudoalteromonadaceae</taxon>
        <taxon>Pseudoalteromonas</taxon>
    </lineage>
</organism>
<dbReference type="PRINTS" id="PR01805">
    <property type="entry name" value="VACJLIPOPROT"/>
</dbReference>
<dbReference type="PANTHER" id="PTHR30035">
    <property type="entry name" value="LIPOPROTEIN VACJ-RELATED"/>
    <property type="match status" value="1"/>
</dbReference>
<gene>
    <name evidence="4" type="ORF">SAMN02745724_01179</name>
</gene>
<keyword evidence="5" id="KW-1185">Reference proteome</keyword>
<dbReference type="Pfam" id="PF04333">
    <property type="entry name" value="MlaA"/>
    <property type="match status" value="1"/>
</dbReference>
<evidence type="ECO:0000313" key="5">
    <source>
        <dbReference type="Proteomes" id="UP000198862"/>
    </source>
</evidence>